<proteinExistence type="predicted"/>
<sequence length="323" mass="36166">MESRSRVKVVNTVSTGYGDIHQKLESFEDKFDKVLDYVYSRKQADVTKKDVSTIDVTKKDVSTIDVTKKDVSTIDVTKKDVSTIDVTKKDVSTIDVTKKDVSASEDVNRNDEEEANRGTSTNNNVAESYTDKGDIITREINETSGRQESCEEKRPITCGESSQIRNDLVNKQVMRDNEDRQAVRMRDEDTNSVLVKAADGSVINQTEPVNEKGDVYCKHCLKKCVTGSKTEGIKCNETQKSCSDIVDDSCLAGWRQEDKEEDTSRNGIDKNIEYSVIHSTNELSNTELSTKDEMVHRRVKSRKSTLVPKPNERGGDGLESEGL</sequence>
<dbReference type="OrthoDB" id="1077582at2759"/>
<comment type="caution">
    <text evidence="2">The sequence shown here is derived from an EMBL/GenBank/DDBJ whole genome shotgun (WGS) entry which is preliminary data.</text>
</comment>
<keyword evidence="3" id="KW-1185">Reference proteome</keyword>
<feature type="region of interest" description="Disordered" evidence="1">
    <location>
        <begin position="100"/>
        <end position="132"/>
    </location>
</feature>
<organism evidence="2 3">
    <name type="scientific">Stichopus japonicus</name>
    <name type="common">Sea cucumber</name>
    <dbReference type="NCBI Taxonomy" id="307972"/>
    <lineage>
        <taxon>Eukaryota</taxon>
        <taxon>Metazoa</taxon>
        <taxon>Echinodermata</taxon>
        <taxon>Eleutherozoa</taxon>
        <taxon>Echinozoa</taxon>
        <taxon>Holothuroidea</taxon>
        <taxon>Aspidochirotacea</taxon>
        <taxon>Aspidochirotida</taxon>
        <taxon>Stichopodidae</taxon>
        <taxon>Apostichopus</taxon>
    </lineage>
</organism>
<feature type="compositionally biased region" description="Polar residues" evidence="1">
    <location>
        <begin position="117"/>
        <end position="127"/>
    </location>
</feature>
<evidence type="ECO:0000256" key="1">
    <source>
        <dbReference type="SAM" id="MobiDB-lite"/>
    </source>
</evidence>
<dbReference type="AlphaFoldDB" id="A0A2G8JVJ3"/>
<feature type="compositionally biased region" description="Basic and acidic residues" evidence="1">
    <location>
        <begin position="100"/>
        <end position="110"/>
    </location>
</feature>
<evidence type="ECO:0000313" key="2">
    <source>
        <dbReference type="EMBL" id="PIK39739.1"/>
    </source>
</evidence>
<accession>A0A2G8JVJ3</accession>
<gene>
    <name evidence="2" type="ORF">BSL78_23414</name>
</gene>
<evidence type="ECO:0000313" key="3">
    <source>
        <dbReference type="Proteomes" id="UP000230750"/>
    </source>
</evidence>
<dbReference type="Proteomes" id="UP000230750">
    <property type="component" value="Unassembled WGS sequence"/>
</dbReference>
<reference evidence="2 3" key="1">
    <citation type="journal article" date="2017" name="PLoS Biol.">
        <title>The sea cucumber genome provides insights into morphological evolution and visceral regeneration.</title>
        <authorList>
            <person name="Zhang X."/>
            <person name="Sun L."/>
            <person name="Yuan J."/>
            <person name="Sun Y."/>
            <person name="Gao Y."/>
            <person name="Zhang L."/>
            <person name="Li S."/>
            <person name="Dai H."/>
            <person name="Hamel J.F."/>
            <person name="Liu C."/>
            <person name="Yu Y."/>
            <person name="Liu S."/>
            <person name="Lin W."/>
            <person name="Guo K."/>
            <person name="Jin S."/>
            <person name="Xu P."/>
            <person name="Storey K.B."/>
            <person name="Huan P."/>
            <person name="Zhang T."/>
            <person name="Zhou Y."/>
            <person name="Zhang J."/>
            <person name="Lin C."/>
            <person name="Li X."/>
            <person name="Xing L."/>
            <person name="Huo D."/>
            <person name="Sun M."/>
            <person name="Wang L."/>
            <person name="Mercier A."/>
            <person name="Li F."/>
            <person name="Yang H."/>
            <person name="Xiang J."/>
        </authorList>
    </citation>
    <scope>NUCLEOTIDE SEQUENCE [LARGE SCALE GENOMIC DNA]</scope>
    <source>
        <strain evidence="2">Shaxun</strain>
        <tissue evidence="2">Muscle</tissue>
    </source>
</reference>
<feature type="region of interest" description="Disordered" evidence="1">
    <location>
        <begin position="285"/>
        <end position="323"/>
    </location>
</feature>
<protein>
    <submittedName>
        <fullName evidence="2">Uncharacterized protein</fullName>
    </submittedName>
</protein>
<name>A0A2G8JVJ3_STIJA</name>
<dbReference type="EMBL" id="MRZV01001205">
    <property type="protein sequence ID" value="PIK39739.1"/>
    <property type="molecule type" value="Genomic_DNA"/>
</dbReference>